<feature type="domain" description="AB hydrolase-1" evidence="1">
    <location>
        <begin position="49"/>
        <end position="319"/>
    </location>
</feature>
<dbReference type="Gene3D" id="3.40.50.1820">
    <property type="entry name" value="alpha/beta hydrolase"/>
    <property type="match status" value="1"/>
</dbReference>
<dbReference type="InterPro" id="IPR029058">
    <property type="entry name" value="AB_hydrolase_fold"/>
</dbReference>
<name>A0ABQ8G3T3_9PEZI</name>
<organism evidence="2 3">
    <name type="scientific">Macrophomina phaseolina</name>
    <dbReference type="NCBI Taxonomy" id="35725"/>
    <lineage>
        <taxon>Eukaryota</taxon>
        <taxon>Fungi</taxon>
        <taxon>Dikarya</taxon>
        <taxon>Ascomycota</taxon>
        <taxon>Pezizomycotina</taxon>
        <taxon>Dothideomycetes</taxon>
        <taxon>Dothideomycetes incertae sedis</taxon>
        <taxon>Botryosphaeriales</taxon>
        <taxon>Botryosphaeriaceae</taxon>
        <taxon>Macrophomina</taxon>
    </lineage>
</organism>
<evidence type="ECO:0000313" key="3">
    <source>
        <dbReference type="Proteomes" id="UP000774617"/>
    </source>
</evidence>
<dbReference type="Proteomes" id="UP000774617">
    <property type="component" value="Unassembled WGS sequence"/>
</dbReference>
<protein>
    <submittedName>
        <fullName evidence="2">Alpha/beta hydrolase fold-1</fullName>
    </submittedName>
</protein>
<gene>
    <name evidence="2" type="ORF">B0J12DRAFT_701826</name>
</gene>
<comment type="caution">
    <text evidence="2">The sequence shown here is derived from an EMBL/GenBank/DDBJ whole genome shotgun (WGS) entry which is preliminary data.</text>
</comment>
<reference evidence="2 3" key="1">
    <citation type="journal article" date="2021" name="Nat. Commun.">
        <title>Genetic determinants of endophytism in the Arabidopsis root mycobiome.</title>
        <authorList>
            <person name="Mesny F."/>
            <person name="Miyauchi S."/>
            <person name="Thiergart T."/>
            <person name="Pickel B."/>
            <person name="Atanasova L."/>
            <person name="Karlsson M."/>
            <person name="Huettel B."/>
            <person name="Barry K.W."/>
            <person name="Haridas S."/>
            <person name="Chen C."/>
            <person name="Bauer D."/>
            <person name="Andreopoulos W."/>
            <person name="Pangilinan J."/>
            <person name="LaButti K."/>
            <person name="Riley R."/>
            <person name="Lipzen A."/>
            <person name="Clum A."/>
            <person name="Drula E."/>
            <person name="Henrissat B."/>
            <person name="Kohler A."/>
            <person name="Grigoriev I.V."/>
            <person name="Martin F.M."/>
            <person name="Hacquard S."/>
        </authorList>
    </citation>
    <scope>NUCLEOTIDE SEQUENCE [LARGE SCALE GENOMIC DNA]</scope>
    <source>
        <strain evidence="2 3">MPI-SDFR-AT-0080</strain>
    </source>
</reference>
<keyword evidence="3" id="KW-1185">Reference proteome</keyword>
<dbReference type="SUPFAM" id="SSF53474">
    <property type="entry name" value="alpha/beta-Hydrolases"/>
    <property type="match status" value="1"/>
</dbReference>
<evidence type="ECO:0000259" key="1">
    <source>
        <dbReference type="Pfam" id="PF12697"/>
    </source>
</evidence>
<dbReference type="PANTHER" id="PTHR43194">
    <property type="entry name" value="HYDROLASE ALPHA/BETA FOLD FAMILY"/>
    <property type="match status" value="1"/>
</dbReference>
<dbReference type="InterPro" id="IPR000073">
    <property type="entry name" value="AB_hydrolase_1"/>
</dbReference>
<evidence type="ECO:0000313" key="2">
    <source>
        <dbReference type="EMBL" id="KAH7043772.1"/>
    </source>
</evidence>
<dbReference type="GO" id="GO:0016787">
    <property type="term" value="F:hydrolase activity"/>
    <property type="evidence" value="ECO:0007669"/>
    <property type="project" value="UniProtKB-KW"/>
</dbReference>
<dbReference type="InterPro" id="IPR050228">
    <property type="entry name" value="Carboxylesterase_BioH"/>
</dbReference>
<accession>A0ABQ8G3T3</accession>
<proteinExistence type="predicted"/>
<sequence length="337" mass="37722">MTPKYVKRVHTIPASHPRHPSTVVSPDTELKLVVDDYAIPTAPDEGYTLVFTHGVSFNRAMWEMIIRKLLDKPEISSHIKRVLALDAVNHGDSALVNAGKLAKDKRDLTDGSSKAFWLDHSKDILKVLEYFRVGPRAIGIGHSLGGGTLSHAALMAPSAFTATILIEPIIFQFAGRNQIIANETLKRPDKWASYEEAREAMISNRVMSTWHPEQLQKYIDTGIHKVECESGTYWTLKTTKEQEAARESTFLHRSPSSLISWQKVVNRIITFSVKRAEYCQSTLKDRAVIKNISNSPGWVKILPGVGHLIPMTHPNLLVEELAAITIENIRPHQSAKL</sequence>
<dbReference type="EMBL" id="JAGTJR010000022">
    <property type="protein sequence ID" value="KAH7043772.1"/>
    <property type="molecule type" value="Genomic_DNA"/>
</dbReference>
<dbReference type="PANTHER" id="PTHR43194:SF2">
    <property type="entry name" value="PEROXISOMAL MEMBRANE PROTEIN LPX1"/>
    <property type="match status" value="1"/>
</dbReference>
<keyword evidence="2" id="KW-0378">Hydrolase</keyword>
<dbReference type="Pfam" id="PF12697">
    <property type="entry name" value="Abhydrolase_6"/>
    <property type="match status" value="1"/>
</dbReference>